<dbReference type="Pfam" id="PF06985">
    <property type="entry name" value="HET"/>
    <property type="match status" value="1"/>
</dbReference>
<comment type="caution">
    <text evidence="2">The sequence shown here is derived from an EMBL/GenBank/DDBJ whole genome shotgun (WGS) entry which is preliminary data.</text>
</comment>
<gene>
    <name evidence="2" type="ORF">FB567DRAFT_75948</name>
</gene>
<organism evidence="2 3">
    <name type="scientific">Paraphoma chrysanthemicola</name>
    <dbReference type="NCBI Taxonomy" id="798071"/>
    <lineage>
        <taxon>Eukaryota</taxon>
        <taxon>Fungi</taxon>
        <taxon>Dikarya</taxon>
        <taxon>Ascomycota</taxon>
        <taxon>Pezizomycotina</taxon>
        <taxon>Dothideomycetes</taxon>
        <taxon>Pleosporomycetidae</taxon>
        <taxon>Pleosporales</taxon>
        <taxon>Pleosporineae</taxon>
        <taxon>Phaeosphaeriaceae</taxon>
        <taxon>Paraphoma</taxon>
    </lineage>
</organism>
<protein>
    <submittedName>
        <fullName evidence="2">Heterokaryon incompatibility protein-domain-containing protein</fullName>
    </submittedName>
</protein>
<dbReference type="AlphaFoldDB" id="A0A8K0R547"/>
<dbReference type="OrthoDB" id="2157530at2759"/>
<evidence type="ECO:0000259" key="1">
    <source>
        <dbReference type="Pfam" id="PF06985"/>
    </source>
</evidence>
<dbReference type="PANTHER" id="PTHR24148">
    <property type="entry name" value="ANKYRIN REPEAT DOMAIN-CONTAINING PROTEIN 39 HOMOLOG-RELATED"/>
    <property type="match status" value="1"/>
</dbReference>
<dbReference type="Proteomes" id="UP000813461">
    <property type="component" value="Unassembled WGS sequence"/>
</dbReference>
<evidence type="ECO:0000313" key="2">
    <source>
        <dbReference type="EMBL" id="KAH7084128.1"/>
    </source>
</evidence>
<evidence type="ECO:0000313" key="3">
    <source>
        <dbReference type="Proteomes" id="UP000813461"/>
    </source>
</evidence>
<accession>A0A8K0R547</accession>
<feature type="domain" description="Heterokaryon incompatibility" evidence="1">
    <location>
        <begin position="56"/>
        <end position="220"/>
    </location>
</feature>
<proteinExistence type="predicted"/>
<dbReference type="InterPro" id="IPR052895">
    <property type="entry name" value="HetReg/Transcr_Mod"/>
</dbReference>
<dbReference type="InterPro" id="IPR010730">
    <property type="entry name" value="HET"/>
</dbReference>
<sequence length="220" mass="25103">MSLAELYARHSLPPGSKTIRVLNIESVPELTQNALDEPIRCTLCTVDLDLDDRPKFTALSYVWGVDPPTPQHFLFCGELRIPVTKNCESALRHLRQTIDCLTIWVDAVCINQADDAEKALQIPLMGDIYSSADPVYVWLGEATPGTDRALRYFNEGSLEKYFCPPRLNAAAWSLFLFPWSRVHCPVPLRGSRKPLVSTVNYTNFEDLKEVFLRPWIHRVW</sequence>
<dbReference type="EMBL" id="JAGMVJ010000012">
    <property type="protein sequence ID" value="KAH7084128.1"/>
    <property type="molecule type" value="Genomic_DNA"/>
</dbReference>
<dbReference type="PANTHER" id="PTHR24148:SF64">
    <property type="entry name" value="HETEROKARYON INCOMPATIBILITY DOMAIN-CONTAINING PROTEIN"/>
    <property type="match status" value="1"/>
</dbReference>
<reference evidence="2" key="1">
    <citation type="journal article" date="2021" name="Nat. Commun.">
        <title>Genetic determinants of endophytism in the Arabidopsis root mycobiome.</title>
        <authorList>
            <person name="Mesny F."/>
            <person name="Miyauchi S."/>
            <person name="Thiergart T."/>
            <person name="Pickel B."/>
            <person name="Atanasova L."/>
            <person name="Karlsson M."/>
            <person name="Huettel B."/>
            <person name="Barry K.W."/>
            <person name="Haridas S."/>
            <person name="Chen C."/>
            <person name="Bauer D."/>
            <person name="Andreopoulos W."/>
            <person name="Pangilinan J."/>
            <person name="LaButti K."/>
            <person name="Riley R."/>
            <person name="Lipzen A."/>
            <person name="Clum A."/>
            <person name="Drula E."/>
            <person name="Henrissat B."/>
            <person name="Kohler A."/>
            <person name="Grigoriev I.V."/>
            <person name="Martin F.M."/>
            <person name="Hacquard S."/>
        </authorList>
    </citation>
    <scope>NUCLEOTIDE SEQUENCE</scope>
    <source>
        <strain evidence="2">MPI-SDFR-AT-0120</strain>
    </source>
</reference>
<keyword evidence="3" id="KW-1185">Reference proteome</keyword>
<name>A0A8K0R547_9PLEO</name>